<evidence type="ECO:0000256" key="6">
    <source>
        <dbReference type="ARBA" id="ARBA00023136"/>
    </source>
</evidence>
<proteinExistence type="predicted"/>
<evidence type="ECO:0000313" key="10">
    <source>
        <dbReference type="Proteomes" id="UP001169862"/>
    </source>
</evidence>
<dbReference type="EMBL" id="JAUOPG010000006">
    <property type="protein sequence ID" value="MDO6454056.1"/>
    <property type="molecule type" value="Genomic_DNA"/>
</dbReference>
<evidence type="ECO:0000256" key="4">
    <source>
        <dbReference type="ARBA" id="ARBA00022982"/>
    </source>
</evidence>
<keyword evidence="4" id="KW-0249">Electron transport</keyword>
<dbReference type="PANTHER" id="PTHR36570:SF3">
    <property type="entry name" value="DISULFIDE BOND FORMATION PROTEIN B"/>
    <property type="match status" value="1"/>
</dbReference>
<name>A0AAW7XIM0_9GAMM</name>
<comment type="caution">
    <text evidence="9">The sequence shown here is derived from an EMBL/GenBank/DDBJ whole genome shotgun (WGS) entry which is preliminary data.</text>
</comment>
<reference evidence="9" key="1">
    <citation type="submission" date="2023-07" db="EMBL/GenBank/DDBJ databases">
        <title>Genome content predicts the carbon catabolic preferences of heterotrophic bacteria.</title>
        <authorList>
            <person name="Gralka M."/>
        </authorList>
    </citation>
    <scope>NUCLEOTIDE SEQUENCE</scope>
    <source>
        <strain evidence="9">I2M16</strain>
    </source>
</reference>
<dbReference type="InterPro" id="IPR050183">
    <property type="entry name" value="DsbB"/>
</dbReference>
<dbReference type="Pfam" id="PF02600">
    <property type="entry name" value="DsbB"/>
    <property type="match status" value="1"/>
</dbReference>
<evidence type="ECO:0000313" key="9">
    <source>
        <dbReference type="EMBL" id="MDO6454056.1"/>
    </source>
</evidence>
<keyword evidence="5 8" id="KW-1133">Transmembrane helix</keyword>
<feature type="transmembrane region" description="Helical" evidence="8">
    <location>
        <begin position="129"/>
        <end position="154"/>
    </location>
</feature>
<dbReference type="InterPro" id="IPR003752">
    <property type="entry name" value="DiS_bond_form_DsbB/BdbC"/>
</dbReference>
<evidence type="ECO:0000256" key="2">
    <source>
        <dbReference type="ARBA" id="ARBA00022475"/>
    </source>
</evidence>
<dbReference type="RefSeq" id="WP_303550513.1">
    <property type="nucleotide sequence ID" value="NZ_JAUOPG010000006.1"/>
</dbReference>
<dbReference type="GO" id="GO:0015035">
    <property type="term" value="F:protein-disulfide reductase activity"/>
    <property type="evidence" value="ECO:0007669"/>
    <property type="project" value="InterPro"/>
</dbReference>
<keyword evidence="2" id="KW-1003">Cell membrane</keyword>
<keyword evidence="3 8" id="KW-0812">Transmembrane</keyword>
<evidence type="ECO:0000256" key="7">
    <source>
        <dbReference type="ARBA" id="ARBA00023284"/>
    </source>
</evidence>
<evidence type="ECO:0000256" key="5">
    <source>
        <dbReference type="ARBA" id="ARBA00022989"/>
    </source>
</evidence>
<protein>
    <submittedName>
        <fullName evidence="9">Disulfide bond formation protein B</fullName>
    </submittedName>
</protein>
<keyword evidence="6 8" id="KW-0472">Membrane</keyword>
<sequence>MTRLPLFWMLIFVVCAAMEGIALYYQYALDYGPCVLCAQIRAFIFLIMIASLLGLLAGKYRPVRVFATVLGLLGSIGMMERSYKTFGIERGFIDGSCSLDGGFPAALPLNEWLPSVFEPWESCGYTPDLLWGITMAEGLIVIAAALVAVFVLGLPSAFSQPKRRFF</sequence>
<keyword evidence="7" id="KW-0676">Redox-active center</keyword>
<dbReference type="Gene3D" id="1.20.1550.10">
    <property type="entry name" value="DsbB-like"/>
    <property type="match status" value="1"/>
</dbReference>
<evidence type="ECO:0000256" key="8">
    <source>
        <dbReference type="SAM" id="Phobius"/>
    </source>
</evidence>
<dbReference type="SUPFAM" id="SSF158442">
    <property type="entry name" value="DsbB-like"/>
    <property type="match status" value="1"/>
</dbReference>
<dbReference type="AlphaFoldDB" id="A0AAW7XIM0"/>
<feature type="transmembrane region" description="Helical" evidence="8">
    <location>
        <begin position="63"/>
        <end position="79"/>
    </location>
</feature>
<keyword evidence="4" id="KW-0813">Transport</keyword>
<organism evidence="9 10">
    <name type="scientific">Neptunomonas phycophila</name>
    <dbReference type="NCBI Taxonomy" id="1572645"/>
    <lineage>
        <taxon>Bacteria</taxon>
        <taxon>Pseudomonadati</taxon>
        <taxon>Pseudomonadota</taxon>
        <taxon>Gammaproteobacteria</taxon>
        <taxon>Oceanospirillales</taxon>
        <taxon>Oceanospirillaceae</taxon>
        <taxon>Neptunomonas</taxon>
    </lineage>
</organism>
<feature type="transmembrane region" description="Helical" evidence="8">
    <location>
        <begin position="6"/>
        <end position="27"/>
    </location>
</feature>
<accession>A0AAW7XIM0</accession>
<dbReference type="PANTHER" id="PTHR36570">
    <property type="entry name" value="DISULFIDE BOND FORMATION PROTEIN B"/>
    <property type="match status" value="1"/>
</dbReference>
<dbReference type="Proteomes" id="UP001169862">
    <property type="component" value="Unassembled WGS sequence"/>
</dbReference>
<dbReference type="GO" id="GO:0005886">
    <property type="term" value="C:plasma membrane"/>
    <property type="evidence" value="ECO:0007669"/>
    <property type="project" value="UniProtKB-SubCell"/>
</dbReference>
<evidence type="ECO:0000256" key="3">
    <source>
        <dbReference type="ARBA" id="ARBA00022692"/>
    </source>
</evidence>
<gene>
    <name evidence="9" type="ORF">Q4490_10825</name>
</gene>
<feature type="transmembrane region" description="Helical" evidence="8">
    <location>
        <begin position="34"/>
        <end position="57"/>
    </location>
</feature>
<dbReference type="GO" id="GO:0006457">
    <property type="term" value="P:protein folding"/>
    <property type="evidence" value="ECO:0007669"/>
    <property type="project" value="InterPro"/>
</dbReference>
<evidence type="ECO:0000256" key="1">
    <source>
        <dbReference type="ARBA" id="ARBA00004651"/>
    </source>
</evidence>
<dbReference type="InterPro" id="IPR023380">
    <property type="entry name" value="DsbB-like_sf"/>
</dbReference>
<comment type="subcellular location">
    <subcellularLocation>
        <location evidence="1">Cell membrane</location>
        <topology evidence="1">Multi-pass membrane protein</topology>
    </subcellularLocation>
</comment>